<keyword evidence="2" id="KW-0808">Transferase</keyword>
<feature type="domain" description="O-methyltransferase C-terminal" evidence="4">
    <location>
        <begin position="158"/>
        <end position="343"/>
    </location>
</feature>
<gene>
    <name evidence="6" type="ORF">J4G78_07545</name>
</gene>
<sequence>MKRNRILGSKGFQRWASRTPIVRAIARRRASAQFDMIAGFIYSQILVTIVESGLLEFLQSDVRSFADIVQKTGFSAAATDRLLRAGQSLDLIESPQEGVWTLGEAGAPLTANAGAIAMIRHHHLLYRDLADPLSLLHADRTEETGLSEFWSYASKAKNKSQSGPTGTTDYSQLMAATQPMVSEQICDGYDFSQHKKMLDIGGGSGGFILAVAAIAPDLHFGLFDLPDVIPQAQTRLQPLFLAERMAFHSGSFKADPVPENYDLITLIRILHDHDDNVVSALLPKIYQALPAGGRLMIVEPMAETKGAEKMGDAYFGFYLWAMRSGRPRSFSENRQMLLNAGFSAVREVKTNLPIITKALVADK</sequence>
<dbReference type="SUPFAM" id="SSF46785">
    <property type="entry name" value="Winged helix' DNA-binding domain"/>
    <property type="match status" value="1"/>
</dbReference>
<dbReference type="PANTHER" id="PTHR43712:SF2">
    <property type="entry name" value="O-METHYLTRANSFERASE CICE"/>
    <property type="match status" value="1"/>
</dbReference>
<dbReference type="InterPro" id="IPR029063">
    <property type="entry name" value="SAM-dependent_MTases_sf"/>
</dbReference>
<evidence type="ECO:0000259" key="5">
    <source>
        <dbReference type="Pfam" id="PF08100"/>
    </source>
</evidence>
<evidence type="ECO:0000313" key="7">
    <source>
        <dbReference type="Proteomes" id="UP000663923"/>
    </source>
</evidence>
<dbReference type="EMBL" id="CP071794">
    <property type="protein sequence ID" value="QTD57770.1"/>
    <property type="molecule type" value="Genomic_DNA"/>
</dbReference>
<protein>
    <submittedName>
        <fullName evidence="6">Methyltransferase domain-containing protein</fullName>
    </submittedName>
</protein>
<dbReference type="PROSITE" id="PS51683">
    <property type="entry name" value="SAM_OMT_II"/>
    <property type="match status" value="1"/>
</dbReference>
<keyword evidence="3" id="KW-0949">S-adenosyl-L-methionine</keyword>
<dbReference type="PANTHER" id="PTHR43712">
    <property type="entry name" value="PUTATIVE (AFU_ORTHOLOGUE AFUA_4G14580)-RELATED"/>
    <property type="match status" value="1"/>
</dbReference>
<organism evidence="6 7">
    <name type="scientific">Parasphingorhabdus cellanae</name>
    <dbReference type="NCBI Taxonomy" id="2806553"/>
    <lineage>
        <taxon>Bacteria</taxon>
        <taxon>Pseudomonadati</taxon>
        <taxon>Pseudomonadota</taxon>
        <taxon>Alphaproteobacteria</taxon>
        <taxon>Sphingomonadales</taxon>
        <taxon>Sphingomonadaceae</taxon>
        <taxon>Parasphingorhabdus</taxon>
    </lineage>
</organism>
<dbReference type="InterPro" id="IPR036388">
    <property type="entry name" value="WH-like_DNA-bd_sf"/>
</dbReference>
<dbReference type="CDD" id="cd02440">
    <property type="entry name" value="AdoMet_MTases"/>
    <property type="match status" value="1"/>
</dbReference>
<keyword evidence="7" id="KW-1185">Reference proteome</keyword>
<evidence type="ECO:0000256" key="1">
    <source>
        <dbReference type="ARBA" id="ARBA00022603"/>
    </source>
</evidence>
<keyword evidence="1 6" id="KW-0489">Methyltransferase</keyword>
<dbReference type="Gene3D" id="3.40.50.150">
    <property type="entry name" value="Vaccinia Virus protein VP39"/>
    <property type="match status" value="1"/>
</dbReference>
<dbReference type="GO" id="GO:0032259">
    <property type="term" value="P:methylation"/>
    <property type="evidence" value="ECO:0007669"/>
    <property type="project" value="UniProtKB-KW"/>
</dbReference>
<proteinExistence type="predicted"/>
<dbReference type="GO" id="GO:0008168">
    <property type="term" value="F:methyltransferase activity"/>
    <property type="evidence" value="ECO:0007669"/>
    <property type="project" value="UniProtKB-KW"/>
</dbReference>
<dbReference type="InterPro" id="IPR001077">
    <property type="entry name" value="COMT_C"/>
</dbReference>
<name>A0ABX7T9Q7_9SPHN</name>
<evidence type="ECO:0000259" key="4">
    <source>
        <dbReference type="Pfam" id="PF00891"/>
    </source>
</evidence>
<dbReference type="InterPro" id="IPR012967">
    <property type="entry name" value="COMT_dimerisation"/>
</dbReference>
<reference evidence="6 7" key="1">
    <citation type="submission" date="2021-03" db="EMBL/GenBank/DDBJ databases">
        <title>Complete genome of Parasphingorhabdus_sp.JHSY0214.</title>
        <authorList>
            <person name="Yoo J.H."/>
            <person name="Bae J.W."/>
        </authorList>
    </citation>
    <scope>NUCLEOTIDE SEQUENCE [LARGE SCALE GENOMIC DNA]</scope>
    <source>
        <strain evidence="6 7">JHSY0214</strain>
    </source>
</reference>
<feature type="domain" description="O-methyltransferase dimerisation" evidence="5">
    <location>
        <begin position="35"/>
        <end position="107"/>
    </location>
</feature>
<dbReference type="Pfam" id="PF00891">
    <property type="entry name" value="Methyltransf_2"/>
    <property type="match status" value="1"/>
</dbReference>
<accession>A0ABX7T9Q7</accession>
<dbReference type="SUPFAM" id="SSF53335">
    <property type="entry name" value="S-adenosyl-L-methionine-dependent methyltransferases"/>
    <property type="match status" value="1"/>
</dbReference>
<dbReference type="Proteomes" id="UP000663923">
    <property type="component" value="Chromosome"/>
</dbReference>
<evidence type="ECO:0000313" key="6">
    <source>
        <dbReference type="EMBL" id="QTD57770.1"/>
    </source>
</evidence>
<dbReference type="InterPro" id="IPR036390">
    <property type="entry name" value="WH_DNA-bd_sf"/>
</dbReference>
<evidence type="ECO:0000256" key="2">
    <source>
        <dbReference type="ARBA" id="ARBA00022679"/>
    </source>
</evidence>
<dbReference type="Pfam" id="PF08100">
    <property type="entry name" value="Dimerisation"/>
    <property type="match status" value="1"/>
</dbReference>
<dbReference type="InterPro" id="IPR016461">
    <property type="entry name" value="COMT-like"/>
</dbReference>
<evidence type="ECO:0000256" key="3">
    <source>
        <dbReference type="ARBA" id="ARBA00022691"/>
    </source>
</evidence>
<dbReference type="Gene3D" id="1.10.10.10">
    <property type="entry name" value="Winged helix-like DNA-binding domain superfamily/Winged helix DNA-binding domain"/>
    <property type="match status" value="1"/>
</dbReference>